<name>A0A139MJS2_9STRE</name>
<dbReference type="RefSeq" id="WP_061459235.1">
    <property type="nucleotide sequence ID" value="NZ_KQ968758.1"/>
</dbReference>
<evidence type="ECO:0000256" key="5">
    <source>
        <dbReference type="ARBA" id="ARBA00023136"/>
    </source>
</evidence>
<feature type="compositionally biased region" description="Low complexity" evidence="6">
    <location>
        <begin position="122"/>
        <end position="133"/>
    </location>
</feature>
<sequence>MNFIKRAWLATKAKKGRTALLILVTSAILIFVLAGLTIKNAADSAVESAKSEAGATVTLSVNREAMMKAFNPDSDSSSDDSSDDSSATTSVDLATAESIAEKDGVASYLFTTTTTATAGDDISAISTSSSSSSDDSDSSSDDSSDSNQPSGRGGMEMTSGDFTITGVNSTDYVSDFTSGTSEITDGVGITSDTADNSAVISSDLADANDLSVGDTFTVTTTVDDAETSYTLTVVGIYENSSTATTAQMMSNASNPQNNIYTNLTTADTMKGETDTLDSAVYTLSNPEDMGDFVDEVESEIDTDSYSVTSSDEIYEQMLSPLNNISSIAQNIVILVAIAGAVILTLIVILSIRERRYEIGVLMSLGENRIKIIGQFFMELFMVTVVSLIIASFAGNFVGNALGNQLLSSSTSTEQTTQTSGQNGGGPGQDTNSSDSNNSDSGQKSGAPGGGGGRGGMGNMVSMATSSTQEIDDLDIKLTGTDVAKLGGIALLISFVSTILASIGIIRMKPKDILSSN</sequence>
<dbReference type="InterPro" id="IPR050250">
    <property type="entry name" value="Macrolide_Exporter_MacB"/>
</dbReference>
<dbReference type="Proteomes" id="UP000070198">
    <property type="component" value="Unassembled WGS sequence"/>
</dbReference>
<keyword evidence="3 7" id="KW-0812">Transmembrane</keyword>
<evidence type="ECO:0000256" key="6">
    <source>
        <dbReference type="SAM" id="MobiDB-lite"/>
    </source>
</evidence>
<feature type="transmembrane region" description="Helical" evidence="7">
    <location>
        <begin position="331"/>
        <end position="351"/>
    </location>
</feature>
<dbReference type="PANTHER" id="PTHR30572:SF9">
    <property type="entry name" value="ABC TRANSPORTER PERMEASE PROTEIN"/>
    <property type="match status" value="1"/>
</dbReference>
<organism evidence="9 10">
    <name type="scientific">Streptococcus gallolyticus</name>
    <dbReference type="NCBI Taxonomy" id="315405"/>
    <lineage>
        <taxon>Bacteria</taxon>
        <taxon>Bacillati</taxon>
        <taxon>Bacillota</taxon>
        <taxon>Bacilli</taxon>
        <taxon>Lactobacillales</taxon>
        <taxon>Streptococcaceae</taxon>
        <taxon>Streptococcus</taxon>
    </lineage>
</organism>
<dbReference type="AlphaFoldDB" id="A0A139MJS2"/>
<evidence type="ECO:0000256" key="2">
    <source>
        <dbReference type="ARBA" id="ARBA00022475"/>
    </source>
</evidence>
<dbReference type="PATRIC" id="fig|315405.11.peg.2467"/>
<gene>
    <name evidence="9" type="ORF">SGADD02_02121</name>
</gene>
<feature type="transmembrane region" description="Helical" evidence="7">
    <location>
        <begin position="485"/>
        <end position="505"/>
    </location>
</feature>
<feature type="transmembrane region" description="Helical" evidence="7">
    <location>
        <begin position="371"/>
        <end position="393"/>
    </location>
</feature>
<dbReference type="GO" id="GO:0022857">
    <property type="term" value="F:transmembrane transporter activity"/>
    <property type="evidence" value="ECO:0007669"/>
    <property type="project" value="TreeGrafter"/>
</dbReference>
<evidence type="ECO:0000313" key="10">
    <source>
        <dbReference type="Proteomes" id="UP000070198"/>
    </source>
</evidence>
<evidence type="ECO:0000256" key="3">
    <source>
        <dbReference type="ARBA" id="ARBA00022692"/>
    </source>
</evidence>
<comment type="subcellular location">
    <subcellularLocation>
        <location evidence="1">Cell membrane</location>
        <topology evidence="1">Multi-pass membrane protein</topology>
    </subcellularLocation>
</comment>
<dbReference type="PANTHER" id="PTHR30572">
    <property type="entry name" value="MEMBRANE COMPONENT OF TRANSPORTER-RELATED"/>
    <property type="match status" value="1"/>
</dbReference>
<reference evidence="9 10" key="1">
    <citation type="submission" date="2016-01" db="EMBL/GenBank/DDBJ databases">
        <title>Highly variable Streptococcus oralis are common among viridans streptococci isolated from primates.</title>
        <authorList>
            <person name="Denapaite D."/>
            <person name="Rieger M."/>
            <person name="Koendgen S."/>
            <person name="Brueckner R."/>
            <person name="Ochigava I."/>
            <person name="Kappeler P."/>
            <person name="Maetz-Rensing K."/>
            <person name="Leendertz F."/>
            <person name="Hakenbeck R."/>
        </authorList>
    </citation>
    <scope>NUCLEOTIDE SEQUENCE [LARGE SCALE GENOMIC DNA]</scope>
    <source>
        <strain evidence="9 10">DD02</strain>
    </source>
</reference>
<dbReference type="Pfam" id="PF02687">
    <property type="entry name" value="FtsX"/>
    <property type="match status" value="1"/>
</dbReference>
<protein>
    <submittedName>
        <fullName evidence="9">ABC transporter membrane-spanning permease, Pep export, Vex3</fullName>
    </submittedName>
</protein>
<feature type="region of interest" description="Disordered" evidence="6">
    <location>
        <begin position="69"/>
        <end position="92"/>
    </location>
</feature>
<feature type="domain" description="ABC3 transporter permease C-terminal" evidence="8">
    <location>
        <begin position="331"/>
        <end position="410"/>
    </location>
</feature>
<keyword evidence="4 7" id="KW-1133">Transmembrane helix</keyword>
<feature type="compositionally biased region" description="Gly residues" evidence="6">
    <location>
        <begin position="446"/>
        <end position="457"/>
    </location>
</feature>
<feature type="region of interest" description="Disordered" evidence="6">
    <location>
        <begin position="122"/>
        <end position="163"/>
    </location>
</feature>
<comment type="caution">
    <text evidence="9">The sequence shown here is derived from an EMBL/GenBank/DDBJ whole genome shotgun (WGS) entry which is preliminary data.</text>
</comment>
<feature type="compositionally biased region" description="Acidic residues" evidence="6">
    <location>
        <begin position="134"/>
        <end position="144"/>
    </location>
</feature>
<feature type="compositionally biased region" description="Low complexity" evidence="6">
    <location>
        <begin position="408"/>
        <end position="420"/>
    </location>
</feature>
<keyword evidence="2" id="KW-1003">Cell membrane</keyword>
<evidence type="ECO:0000313" key="9">
    <source>
        <dbReference type="EMBL" id="KXT64015.1"/>
    </source>
</evidence>
<dbReference type="GO" id="GO:0005886">
    <property type="term" value="C:plasma membrane"/>
    <property type="evidence" value="ECO:0007669"/>
    <property type="project" value="UniProtKB-SubCell"/>
</dbReference>
<evidence type="ECO:0000256" key="4">
    <source>
        <dbReference type="ARBA" id="ARBA00022989"/>
    </source>
</evidence>
<dbReference type="InterPro" id="IPR003838">
    <property type="entry name" value="ABC3_permease_C"/>
</dbReference>
<evidence type="ECO:0000256" key="7">
    <source>
        <dbReference type="SAM" id="Phobius"/>
    </source>
</evidence>
<evidence type="ECO:0000259" key="8">
    <source>
        <dbReference type="Pfam" id="PF02687"/>
    </source>
</evidence>
<proteinExistence type="predicted"/>
<evidence type="ECO:0000256" key="1">
    <source>
        <dbReference type="ARBA" id="ARBA00004651"/>
    </source>
</evidence>
<accession>A0A139MJS2</accession>
<dbReference type="EMBL" id="LQOF01000426">
    <property type="protein sequence ID" value="KXT64015.1"/>
    <property type="molecule type" value="Genomic_DNA"/>
</dbReference>
<feature type="compositionally biased region" description="Low complexity" evidence="6">
    <location>
        <begin position="428"/>
        <end position="445"/>
    </location>
</feature>
<feature type="region of interest" description="Disordered" evidence="6">
    <location>
        <begin position="408"/>
        <end position="460"/>
    </location>
</feature>
<keyword evidence="5 7" id="KW-0472">Membrane</keyword>